<dbReference type="EMBL" id="ML145284">
    <property type="protein sequence ID" value="TBU51812.1"/>
    <property type="molecule type" value="Genomic_DNA"/>
</dbReference>
<sequence length="88" mass="9825">MFAADLVELKILGTTLSDVLGSYRNSLVTILLSRFLLDIAALGSSTMTRETSEKVNSTEIVYHSSDMPSTPVNLPNRFALEFWRPEVF</sequence>
<reference evidence="1 2" key="1">
    <citation type="submission" date="2019-01" db="EMBL/GenBank/DDBJ databases">
        <title>Draft genome sequences of three monokaryotic isolates of the white-rot basidiomycete fungus Dichomitus squalens.</title>
        <authorList>
            <consortium name="DOE Joint Genome Institute"/>
            <person name="Lopez S.C."/>
            <person name="Andreopoulos B."/>
            <person name="Pangilinan J."/>
            <person name="Lipzen A."/>
            <person name="Riley R."/>
            <person name="Ahrendt S."/>
            <person name="Ng V."/>
            <person name="Barry K."/>
            <person name="Daum C."/>
            <person name="Grigoriev I.V."/>
            <person name="Hilden K.S."/>
            <person name="Makela M.R."/>
            <person name="de Vries R.P."/>
        </authorList>
    </citation>
    <scope>NUCLEOTIDE SEQUENCE [LARGE SCALE GENOMIC DNA]</scope>
    <source>
        <strain evidence="1 2">CBS 464.89</strain>
    </source>
</reference>
<name>A0A4Q9PFK3_9APHY</name>
<dbReference type="AlphaFoldDB" id="A0A4Q9PFK3"/>
<keyword evidence="2" id="KW-1185">Reference proteome</keyword>
<evidence type="ECO:0000313" key="2">
    <source>
        <dbReference type="Proteomes" id="UP000292082"/>
    </source>
</evidence>
<protein>
    <submittedName>
        <fullName evidence="1">Uncharacterized protein</fullName>
    </submittedName>
</protein>
<accession>A0A4Q9PFK3</accession>
<dbReference type="Proteomes" id="UP000292082">
    <property type="component" value="Unassembled WGS sequence"/>
</dbReference>
<organism evidence="1 2">
    <name type="scientific">Dichomitus squalens</name>
    <dbReference type="NCBI Taxonomy" id="114155"/>
    <lineage>
        <taxon>Eukaryota</taxon>
        <taxon>Fungi</taxon>
        <taxon>Dikarya</taxon>
        <taxon>Basidiomycota</taxon>
        <taxon>Agaricomycotina</taxon>
        <taxon>Agaricomycetes</taxon>
        <taxon>Polyporales</taxon>
        <taxon>Polyporaceae</taxon>
        <taxon>Dichomitus</taxon>
    </lineage>
</organism>
<evidence type="ECO:0000313" key="1">
    <source>
        <dbReference type="EMBL" id="TBU51812.1"/>
    </source>
</evidence>
<gene>
    <name evidence="1" type="ORF">BD310DRAFT_314451</name>
</gene>
<proteinExistence type="predicted"/>